<evidence type="ECO:0000313" key="3">
    <source>
        <dbReference type="EMBL" id="MQP13645.1"/>
    </source>
</evidence>
<evidence type="ECO:0000259" key="2">
    <source>
        <dbReference type="Pfam" id="PF00656"/>
    </source>
</evidence>
<dbReference type="AlphaFoldDB" id="A0A6G1VJC7"/>
<dbReference type="GO" id="GO:0006508">
    <property type="term" value="P:proteolysis"/>
    <property type="evidence" value="ECO:0007669"/>
    <property type="project" value="InterPro"/>
</dbReference>
<gene>
    <name evidence="3" type="ORF">F7D25_04290</name>
</gene>
<keyword evidence="1" id="KW-0732">Signal</keyword>
<dbReference type="OrthoDB" id="1492850at2"/>
<dbReference type="GO" id="GO:0004197">
    <property type="term" value="F:cysteine-type endopeptidase activity"/>
    <property type="evidence" value="ECO:0007669"/>
    <property type="project" value="InterPro"/>
</dbReference>
<dbReference type="InterPro" id="IPR011600">
    <property type="entry name" value="Pept_C14_caspase"/>
</dbReference>
<dbReference type="InterPro" id="IPR011990">
    <property type="entry name" value="TPR-like_helical_dom_sf"/>
</dbReference>
<evidence type="ECO:0000256" key="1">
    <source>
        <dbReference type="SAM" id="SignalP"/>
    </source>
</evidence>
<proteinExistence type="predicted"/>
<dbReference type="InterPro" id="IPR052039">
    <property type="entry name" value="Caspase-related_regulators"/>
</dbReference>
<sequence>MDSIMKKVFIAISILLLSSGSKLAAQTITDSNDAYREFVQLANKDEDKSQMYDALYRCYTATYAIITHSEKTSAEYSQAMANMKNIIAFLPNAAAYNSNNQSTGNAIKFARAYVDVVGLSDFADGGYTSQNAYSQLSYFAAANLVNRRQYEEAIPYLQAYLRSGDEKYRKSVFVNLIKACAQSNKYQLAVITLEQASDNYPTDYDIISSAVNLCIDHKDNANLQKFVGKGLALRPDDETLLNIQGKLYEEGHHFEQALDIYKKLQVAHPKALDVLKHLAINNYNIGVQNYNQALELKESDPHIKDLETVYKDYFTYSIGHIKNIIISDPLSLKYTQALAIAYKCVGDKENFNIINNKLASLGGGKIESNVIPQLIEFNGEVKPTIAAAAPQTQTLSNDQSAAEEKGIPAYSAFAIPFIENRIDKWQKKDSYETLDEYRARMTEKNRDAKIAEMQRLAQQEYISKYESRVNLRHLELKPYDADHEVFLVTSPVLGEMIVPVPRANNEARIFASNWNGMQFKDPQYFIDKDHLALAKLTIITPSGKQYQYDNAAALNYTATNVEVHFDPITANMLASNENANKQTVQQQNVKLGTSDVDENIPENPTSNTKTFAVVIANQNYSNVAGVPLALNDGLAFSKYCEKTLGMPAENVRYYADASYGTMLRAMRDIKNIASAFNGDINIVFYYAGHGIPNESTKDAYLLPTDADGTQTEGCYSLNKLYAELGSTKAKEIVVFLDACFSGSKREEGMLASARGVALKAKQEDPRGNMVVFSAASGDETAFPYSAKGHGLFTYYLLKKLQETKGDVSLGELESYISENVKQQSVVINRKVQTPTATPSTSLAAGWKELKLK</sequence>
<dbReference type="Pfam" id="PF00656">
    <property type="entry name" value="Peptidase_C14"/>
    <property type="match status" value="1"/>
</dbReference>
<reference evidence="3 4" key="1">
    <citation type="submission" date="2019-09" db="EMBL/GenBank/DDBJ databases">
        <title>Distinct polysaccharide growth profiles of human intestinal Prevotella copri isolates.</title>
        <authorList>
            <person name="Fehlner-Peach H."/>
            <person name="Magnabosco C."/>
            <person name="Raghavan V."/>
            <person name="Scher J.U."/>
            <person name="Tett A."/>
            <person name="Cox L.M."/>
            <person name="Gottsegen C."/>
            <person name="Watters A."/>
            <person name="Wiltshire- Gordon J.D."/>
            <person name="Segata N."/>
            <person name="Bonneau R."/>
            <person name="Littman D.R."/>
        </authorList>
    </citation>
    <scope>NUCLEOTIDE SEQUENCE [LARGE SCALE GENOMIC DNA]</scope>
    <source>
        <strain evidence="4">iAA917</strain>
    </source>
</reference>
<name>A0A6G1VJC7_9BACT</name>
<dbReference type="Gene3D" id="3.40.50.1460">
    <property type="match status" value="1"/>
</dbReference>
<dbReference type="EMBL" id="VZAH01000044">
    <property type="protein sequence ID" value="MQP13645.1"/>
    <property type="molecule type" value="Genomic_DNA"/>
</dbReference>
<feature type="chain" id="PRO_5026103179" description="Peptidase C14 caspase domain-containing protein" evidence="1">
    <location>
        <begin position="25"/>
        <end position="852"/>
    </location>
</feature>
<protein>
    <recommendedName>
        <fullName evidence="2">Peptidase C14 caspase domain-containing protein</fullName>
    </recommendedName>
</protein>
<dbReference type="SUPFAM" id="SSF48452">
    <property type="entry name" value="TPR-like"/>
    <property type="match status" value="1"/>
</dbReference>
<dbReference type="InterPro" id="IPR029030">
    <property type="entry name" value="Caspase-like_dom_sf"/>
</dbReference>
<dbReference type="PANTHER" id="PTHR22576:SF37">
    <property type="entry name" value="MUCOSA-ASSOCIATED LYMPHOID TISSUE LYMPHOMA TRANSLOCATION PROTEIN 1"/>
    <property type="match status" value="1"/>
</dbReference>
<accession>A0A6G1VJC7</accession>
<evidence type="ECO:0000313" key="4">
    <source>
        <dbReference type="Proteomes" id="UP000477980"/>
    </source>
</evidence>
<feature type="domain" description="Peptidase C14 caspase" evidence="2">
    <location>
        <begin position="611"/>
        <end position="838"/>
    </location>
</feature>
<feature type="signal peptide" evidence="1">
    <location>
        <begin position="1"/>
        <end position="24"/>
    </location>
</feature>
<organism evidence="3 4">
    <name type="scientific">Segatella copri</name>
    <dbReference type="NCBI Taxonomy" id="165179"/>
    <lineage>
        <taxon>Bacteria</taxon>
        <taxon>Pseudomonadati</taxon>
        <taxon>Bacteroidota</taxon>
        <taxon>Bacteroidia</taxon>
        <taxon>Bacteroidales</taxon>
        <taxon>Prevotellaceae</taxon>
        <taxon>Segatella</taxon>
    </lineage>
</organism>
<dbReference type="PANTHER" id="PTHR22576">
    <property type="entry name" value="MUCOSA ASSOCIATED LYMPHOID TISSUE LYMPHOMA TRANSLOCATION PROTEIN 1/PARACASPASE"/>
    <property type="match status" value="1"/>
</dbReference>
<dbReference type="Proteomes" id="UP000477980">
    <property type="component" value="Unassembled WGS sequence"/>
</dbReference>
<dbReference type="SUPFAM" id="SSF52129">
    <property type="entry name" value="Caspase-like"/>
    <property type="match status" value="1"/>
</dbReference>
<comment type="caution">
    <text evidence="3">The sequence shown here is derived from an EMBL/GenBank/DDBJ whole genome shotgun (WGS) entry which is preliminary data.</text>
</comment>
<dbReference type="Gene3D" id="1.25.40.10">
    <property type="entry name" value="Tetratricopeptide repeat domain"/>
    <property type="match status" value="1"/>
</dbReference>